<gene>
    <name evidence="1" type="ORF">IV203_023192</name>
</gene>
<keyword evidence="2" id="KW-1185">Reference proteome</keyword>
<dbReference type="AlphaFoldDB" id="A0A9K3KD66"/>
<reference evidence="1" key="1">
    <citation type="journal article" date="2021" name="Sci. Rep.">
        <title>Diploid genomic architecture of Nitzschia inconspicua, an elite biomass production diatom.</title>
        <authorList>
            <person name="Oliver A."/>
            <person name="Podell S."/>
            <person name="Pinowska A."/>
            <person name="Traller J.C."/>
            <person name="Smith S.R."/>
            <person name="McClure R."/>
            <person name="Beliaev A."/>
            <person name="Bohutskyi P."/>
            <person name="Hill E.A."/>
            <person name="Rabines A."/>
            <person name="Zheng H."/>
            <person name="Allen L.Z."/>
            <person name="Kuo A."/>
            <person name="Grigoriev I.V."/>
            <person name="Allen A.E."/>
            <person name="Hazlebeck D."/>
            <person name="Allen E.E."/>
        </authorList>
    </citation>
    <scope>NUCLEOTIDE SEQUENCE</scope>
    <source>
        <strain evidence="1">Hildebrandi</strain>
    </source>
</reference>
<organism evidence="1 2">
    <name type="scientific">Nitzschia inconspicua</name>
    <dbReference type="NCBI Taxonomy" id="303405"/>
    <lineage>
        <taxon>Eukaryota</taxon>
        <taxon>Sar</taxon>
        <taxon>Stramenopiles</taxon>
        <taxon>Ochrophyta</taxon>
        <taxon>Bacillariophyta</taxon>
        <taxon>Bacillariophyceae</taxon>
        <taxon>Bacillariophycidae</taxon>
        <taxon>Bacillariales</taxon>
        <taxon>Bacillariaceae</taxon>
        <taxon>Nitzschia</taxon>
    </lineage>
</organism>
<reference evidence="1" key="2">
    <citation type="submission" date="2021-04" db="EMBL/GenBank/DDBJ databases">
        <authorList>
            <person name="Podell S."/>
        </authorList>
    </citation>
    <scope>NUCLEOTIDE SEQUENCE</scope>
    <source>
        <strain evidence="1">Hildebrandi</strain>
    </source>
</reference>
<protein>
    <submittedName>
        <fullName evidence="1">Uncharacterized protein</fullName>
    </submittedName>
</protein>
<evidence type="ECO:0000313" key="1">
    <source>
        <dbReference type="EMBL" id="KAG7341241.1"/>
    </source>
</evidence>
<evidence type="ECO:0000313" key="2">
    <source>
        <dbReference type="Proteomes" id="UP000693970"/>
    </source>
</evidence>
<sequence length="290" mass="32094">MNPIPFADDPVRGKPISMATQGLQQEAQASSSNIYDAKSSEEYPGVDPNLRKYFDEKFDTLGKNLDENFVSLGNKLDKTFDNMNKMFDNMGNKLDKMNRRLNLLVSVSPAAAMERIKPASAMSLELEAKAILEGREYTWSFRFGAMRVVLPANSGSLSSPHKYKVFDAKNSVRRIAGMSHSGMVSGKNVVFKQVGGHFVCVEDSEETGNCGALMFGWNDDIDKAKLVGLYHGLFPVGGKICSRNYFSNGFCCPCGVVVPLPDPKECTWFDLHEKTPTNELFAIFDGKGLR</sequence>
<proteinExistence type="predicted"/>
<dbReference type="Proteomes" id="UP000693970">
    <property type="component" value="Unassembled WGS sequence"/>
</dbReference>
<accession>A0A9K3KD66</accession>
<dbReference type="EMBL" id="JAGRRH010000026">
    <property type="protein sequence ID" value="KAG7341241.1"/>
    <property type="molecule type" value="Genomic_DNA"/>
</dbReference>
<name>A0A9K3KD66_9STRA</name>
<comment type="caution">
    <text evidence="1">The sequence shown here is derived from an EMBL/GenBank/DDBJ whole genome shotgun (WGS) entry which is preliminary data.</text>
</comment>